<feature type="domain" description="EAL" evidence="4">
    <location>
        <begin position="576"/>
        <end position="830"/>
    </location>
</feature>
<dbReference type="InterPro" id="IPR001633">
    <property type="entry name" value="EAL_dom"/>
</dbReference>
<gene>
    <name evidence="6" type="ORF">J7I44_11825</name>
</gene>
<dbReference type="InterPro" id="IPR000700">
    <property type="entry name" value="PAS-assoc_C"/>
</dbReference>
<dbReference type="PANTHER" id="PTHR44757:SF4">
    <property type="entry name" value="DIGUANYLATE CYCLASE DGCE-RELATED"/>
    <property type="match status" value="1"/>
</dbReference>
<dbReference type="CDD" id="cd01949">
    <property type="entry name" value="GGDEF"/>
    <property type="match status" value="1"/>
</dbReference>
<name>A0ABS4DPN6_9GAMM</name>
<dbReference type="CDD" id="cd00130">
    <property type="entry name" value="PAS"/>
    <property type="match status" value="3"/>
</dbReference>
<sequence>MTQPLSPDGLAAPPDDDDQSVRNWPEHVLRGIPALILYVDPDLTVRLANQPPRRWLGVPAEGLAGRAVGELLDEASAARAIEALQAALGGQPRTVEGVLFSGRAHRYMHASFQPDADEEGRVHGVFGVFIDITERHALELKLRESEQRFFGAFQHAAIGMALVRPDGRFLRVNEAVCRMLGYSEEEFLTLSIADVTHPDDYGNDMAQLTDMLAGRTDAYQMEKRNLHRDGHVVHFQLSTSLVRDEHGKPLYFVSQVEDISQRKQFEEALFRERELAEVTLNSIGDAVIAADLDMRVTSLNPIAEGLTGWTAAEARGRPMDEVFRLRDARTGATLENPLRGAIERNAIVDLEGKAVLLHRNGFETPIEDSSAPIHDHAGHAIGGVLVFRDVSETRALALKMIHLTQLDTLTGLPNRSQVQGQIEQAVIAARRRQQRCALLYIDIDHFKQINDQHGPANGDRVLRAFAAQLRQALHDEDILCRHHGDEFVVLLPQVEAPGQAASVAQRLIAYGERTTVPGLPELSLRMSVGISLCPDDAADADQLLRNADSAMYEVKVAGRRSYRFFTASMNERASLRRRIEAELRLAIAREELSLYYQPKVDAIDGHIVGAEALLRWFDAEGNERYPTEQFVAVAEDVGLIVPVGAWVLHEACRQADVWHRQHMGVPIAVNVSPLQFQHANFLAELRTVLDNCTLDPALLELELTERTVMAGGDATIALLQRIKRCGVRLSLDDFGTGYCSLSYLKHFPVDALKIDRAFVRDVESDPDTAAITQAIIAMARSLAKTVVAEGVETEAQAAYLRNAGCEQLQGFLFGAPMDATAFGKLLAEQHLRRWATDRPGS</sequence>
<dbReference type="NCBIfam" id="TIGR00254">
    <property type="entry name" value="GGDEF"/>
    <property type="match status" value="1"/>
</dbReference>
<dbReference type="Pfam" id="PF00563">
    <property type="entry name" value="EAL"/>
    <property type="match status" value="1"/>
</dbReference>
<evidence type="ECO:0000259" key="5">
    <source>
        <dbReference type="PROSITE" id="PS50887"/>
    </source>
</evidence>
<dbReference type="RefSeq" id="WP_209620859.1">
    <property type="nucleotide sequence ID" value="NZ_JAGJRS010000021.1"/>
</dbReference>
<dbReference type="InterPro" id="IPR035919">
    <property type="entry name" value="EAL_sf"/>
</dbReference>
<feature type="domain" description="PAC" evidence="3">
    <location>
        <begin position="350"/>
        <end position="402"/>
    </location>
</feature>
<comment type="caution">
    <text evidence="6">The sequence shown here is derived from an EMBL/GenBank/DDBJ whole genome shotgun (WGS) entry which is preliminary data.</text>
</comment>
<evidence type="ECO:0000313" key="7">
    <source>
        <dbReference type="Proteomes" id="UP000823790"/>
    </source>
</evidence>
<dbReference type="Gene3D" id="3.30.450.20">
    <property type="entry name" value="PAS domain"/>
    <property type="match status" value="3"/>
</dbReference>
<evidence type="ECO:0000259" key="2">
    <source>
        <dbReference type="PROSITE" id="PS50112"/>
    </source>
</evidence>
<keyword evidence="7" id="KW-1185">Reference proteome</keyword>
<dbReference type="CDD" id="cd01948">
    <property type="entry name" value="EAL"/>
    <property type="match status" value="1"/>
</dbReference>
<dbReference type="InterPro" id="IPR013655">
    <property type="entry name" value="PAS_fold_3"/>
</dbReference>
<dbReference type="SUPFAM" id="SSF141868">
    <property type="entry name" value="EAL domain-like"/>
    <property type="match status" value="1"/>
</dbReference>
<reference evidence="6 7" key="1">
    <citation type="submission" date="2021-04" db="EMBL/GenBank/DDBJ databases">
        <authorList>
            <person name="Huq M.A."/>
        </authorList>
    </citation>
    <scope>NUCLEOTIDE SEQUENCE [LARGE SCALE GENOMIC DNA]</scope>
    <source>
        <strain evidence="6 7">MAH-13</strain>
    </source>
</reference>
<feature type="domain" description="PAS" evidence="2">
    <location>
        <begin position="145"/>
        <end position="215"/>
    </location>
</feature>
<dbReference type="Gene3D" id="3.20.20.450">
    <property type="entry name" value="EAL domain"/>
    <property type="match status" value="1"/>
</dbReference>
<organism evidence="6 7">
    <name type="scientific">Frateuria flava</name>
    <dbReference type="NCBI Taxonomy" id="2821489"/>
    <lineage>
        <taxon>Bacteria</taxon>
        <taxon>Pseudomonadati</taxon>
        <taxon>Pseudomonadota</taxon>
        <taxon>Gammaproteobacteria</taxon>
        <taxon>Lysobacterales</taxon>
        <taxon>Rhodanobacteraceae</taxon>
        <taxon>Frateuria</taxon>
    </lineage>
</organism>
<dbReference type="InterPro" id="IPR000160">
    <property type="entry name" value="GGDEF_dom"/>
</dbReference>
<feature type="domain" description="PAC" evidence="3">
    <location>
        <begin position="219"/>
        <end position="271"/>
    </location>
</feature>
<feature type="compositionally biased region" description="Low complexity" evidence="1">
    <location>
        <begin position="1"/>
        <end position="13"/>
    </location>
</feature>
<dbReference type="EMBL" id="JAGJRS010000021">
    <property type="protein sequence ID" value="MBP1474991.1"/>
    <property type="molecule type" value="Genomic_DNA"/>
</dbReference>
<evidence type="ECO:0000259" key="4">
    <source>
        <dbReference type="PROSITE" id="PS50883"/>
    </source>
</evidence>
<dbReference type="NCBIfam" id="TIGR00229">
    <property type="entry name" value="sensory_box"/>
    <property type="match status" value="3"/>
</dbReference>
<protein>
    <submittedName>
        <fullName evidence="6">EAL domain-containing protein</fullName>
    </submittedName>
</protein>
<proteinExistence type="predicted"/>
<dbReference type="Pfam" id="PF08448">
    <property type="entry name" value="PAS_4"/>
    <property type="match status" value="2"/>
</dbReference>
<dbReference type="Pfam" id="PF08447">
    <property type="entry name" value="PAS_3"/>
    <property type="match status" value="1"/>
</dbReference>
<dbReference type="Pfam" id="PF00990">
    <property type="entry name" value="GGDEF"/>
    <property type="match status" value="1"/>
</dbReference>
<accession>A0ABS4DPN6</accession>
<dbReference type="SMART" id="SM00052">
    <property type="entry name" value="EAL"/>
    <property type="match status" value="1"/>
</dbReference>
<dbReference type="InterPro" id="IPR043128">
    <property type="entry name" value="Rev_trsase/Diguanyl_cyclase"/>
</dbReference>
<dbReference type="SMART" id="SM00267">
    <property type="entry name" value="GGDEF"/>
    <property type="match status" value="1"/>
</dbReference>
<evidence type="ECO:0000313" key="6">
    <source>
        <dbReference type="EMBL" id="MBP1474991.1"/>
    </source>
</evidence>
<dbReference type="PROSITE" id="PS50887">
    <property type="entry name" value="GGDEF"/>
    <property type="match status" value="1"/>
</dbReference>
<dbReference type="SMART" id="SM00086">
    <property type="entry name" value="PAC"/>
    <property type="match status" value="3"/>
</dbReference>
<feature type="domain" description="GGDEF" evidence="5">
    <location>
        <begin position="434"/>
        <end position="567"/>
    </location>
</feature>
<dbReference type="PROSITE" id="PS50883">
    <property type="entry name" value="EAL"/>
    <property type="match status" value="1"/>
</dbReference>
<feature type="region of interest" description="Disordered" evidence="1">
    <location>
        <begin position="1"/>
        <end position="22"/>
    </location>
</feature>
<dbReference type="Proteomes" id="UP000823790">
    <property type="component" value="Unassembled WGS sequence"/>
</dbReference>
<feature type="domain" description="PAS" evidence="2">
    <location>
        <begin position="272"/>
        <end position="345"/>
    </location>
</feature>
<dbReference type="PANTHER" id="PTHR44757">
    <property type="entry name" value="DIGUANYLATE CYCLASE DGCP"/>
    <property type="match status" value="1"/>
</dbReference>
<dbReference type="InterPro" id="IPR052155">
    <property type="entry name" value="Biofilm_reg_signaling"/>
</dbReference>
<dbReference type="InterPro" id="IPR035965">
    <property type="entry name" value="PAS-like_dom_sf"/>
</dbReference>
<dbReference type="InterPro" id="IPR001610">
    <property type="entry name" value="PAC"/>
</dbReference>
<dbReference type="InterPro" id="IPR029787">
    <property type="entry name" value="Nucleotide_cyclase"/>
</dbReference>
<dbReference type="SMART" id="SM00091">
    <property type="entry name" value="PAS"/>
    <property type="match status" value="3"/>
</dbReference>
<feature type="domain" description="PAC" evidence="3">
    <location>
        <begin position="93"/>
        <end position="144"/>
    </location>
</feature>
<dbReference type="Gene3D" id="3.30.70.270">
    <property type="match status" value="1"/>
</dbReference>
<evidence type="ECO:0000259" key="3">
    <source>
        <dbReference type="PROSITE" id="PS50113"/>
    </source>
</evidence>
<dbReference type="SUPFAM" id="SSF55073">
    <property type="entry name" value="Nucleotide cyclase"/>
    <property type="match status" value="1"/>
</dbReference>
<dbReference type="InterPro" id="IPR013656">
    <property type="entry name" value="PAS_4"/>
</dbReference>
<dbReference type="SUPFAM" id="SSF55785">
    <property type="entry name" value="PYP-like sensor domain (PAS domain)"/>
    <property type="match status" value="3"/>
</dbReference>
<dbReference type="InterPro" id="IPR000014">
    <property type="entry name" value="PAS"/>
</dbReference>
<dbReference type="PROSITE" id="PS50113">
    <property type="entry name" value="PAC"/>
    <property type="match status" value="3"/>
</dbReference>
<dbReference type="PROSITE" id="PS50112">
    <property type="entry name" value="PAS"/>
    <property type="match status" value="2"/>
</dbReference>
<evidence type="ECO:0000256" key="1">
    <source>
        <dbReference type="SAM" id="MobiDB-lite"/>
    </source>
</evidence>